<organism evidence="7">
    <name type="scientific">Diphylleia rotans</name>
    <dbReference type="NCBI Taxonomy" id="190327"/>
    <lineage>
        <taxon>Eukaryota</taxon>
        <taxon>CRuMs</taxon>
        <taxon>Collodictyonidae</taxon>
        <taxon>Diphylleia</taxon>
    </lineage>
</organism>
<dbReference type="EMBL" id="AP015014">
    <property type="protein sequence ID" value="BAU71460.1"/>
    <property type="molecule type" value="Genomic_DNA"/>
</dbReference>
<dbReference type="InterPro" id="IPR002866">
    <property type="entry name" value="Maturase_MatK"/>
</dbReference>
<evidence type="ECO:0000256" key="4">
    <source>
        <dbReference type="ARBA" id="ARBA00022694"/>
    </source>
</evidence>
<comment type="subcellular location">
    <subcellularLocation>
        <location evidence="1">Plastid</location>
    </subcellularLocation>
</comment>
<dbReference type="GeneID" id="27218004"/>
<dbReference type="InterPro" id="IPR024937">
    <property type="entry name" value="Domain_X"/>
</dbReference>
<dbReference type="GO" id="GO:0009507">
    <property type="term" value="C:chloroplast"/>
    <property type="evidence" value="ECO:0007669"/>
    <property type="project" value="InterPro"/>
</dbReference>
<dbReference type="GO" id="GO:0006397">
    <property type="term" value="P:mRNA processing"/>
    <property type="evidence" value="ECO:0007669"/>
    <property type="project" value="UniProtKB-KW"/>
</dbReference>
<dbReference type="Pfam" id="PF01348">
    <property type="entry name" value="Intron_maturas2"/>
    <property type="match status" value="1"/>
</dbReference>
<dbReference type="GO" id="GO:0003723">
    <property type="term" value="F:RNA binding"/>
    <property type="evidence" value="ECO:0007669"/>
    <property type="project" value="UniProtKB-KW"/>
</dbReference>
<keyword evidence="7" id="KW-0496">Mitochondrion</keyword>
<evidence type="ECO:0000256" key="2">
    <source>
        <dbReference type="ARBA" id="ARBA00022640"/>
    </source>
</evidence>
<name>A0A146I791_9EUKA</name>
<keyword evidence="4" id="KW-0819">tRNA processing</keyword>
<evidence type="ECO:0000256" key="3">
    <source>
        <dbReference type="ARBA" id="ARBA00022664"/>
    </source>
</evidence>
<dbReference type="PANTHER" id="PTHR34811:SF1">
    <property type="entry name" value="MATURASE K"/>
    <property type="match status" value="1"/>
</dbReference>
<proteinExistence type="predicted"/>
<keyword evidence="3" id="KW-0507">mRNA processing</keyword>
<dbReference type="RefSeq" id="YP_009245608.1">
    <property type="nucleotide sequence ID" value="NC_029886.1"/>
</dbReference>
<evidence type="ECO:0000256" key="5">
    <source>
        <dbReference type="ARBA" id="ARBA00022884"/>
    </source>
</evidence>
<geneLocation type="mitochondrion" evidence="7"/>
<dbReference type="PANTHER" id="PTHR34811">
    <property type="entry name" value="MATURASE K"/>
    <property type="match status" value="1"/>
</dbReference>
<gene>
    <name evidence="7" type="primary">mat</name>
</gene>
<keyword evidence="2" id="KW-0934">Plastid</keyword>
<reference evidence="7" key="1">
    <citation type="submission" date="2015-10" db="EMBL/GenBank/DDBJ databases">
        <title>The mitochondrial genome of Diphylleia rotans.</title>
        <authorList>
            <person name="Kamikawa R."/>
            <person name="Roger A.J."/>
        </authorList>
    </citation>
    <scope>NUCLEOTIDE SEQUENCE</scope>
    <source>
        <strain evidence="7">NIES-3764</strain>
    </source>
</reference>
<keyword evidence="5" id="KW-0694">RNA-binding</keyword>
<dbReference type="GO" id="GO:0008033">
    <property type="term" value="P:tRNA processing"/>
    <property type="evidence" value="ECO:0007669"/>
    <property type="project" value="UniProtKB-KW"/>
</dbReference>
<accession>A0A146I791</accession>
<protein>
    <submittedName>
        <fullName evidence="7">Intron maturase</fullName>
    </submittedName>
</protein>
<evidence type="ECO:0000259" key="6">
    <source>
        <dbReference type="Pfam" id="PF01348"/>
    </source>
</evidence>
<sequence length="430" mass="50252">MLLKYFSDLQFLKEIHYKINPHYGVVDDLYLIKLKDSILKGSLIVGKPFKSGSKVHCPSFYYSGHPYDRIILETIRLLIMLERDHYIDNWSIIKEIKQRVGIKKIICAYNTLPYGQLNELDFKKIDFSTVLQDYVKSPFDLYLLQKCIFGAIDAGYCKFNYTETTIEGHILSETLCNLYFKSFVDEVKPGIQIFRYLDYWIAITTREGPDNRSDYTSNIDQDILYLKQLIIKNGLSPYPILKSIESSGYPLVYFGVNWEFGSDGSLLISIPIKPLIAYLNRLGFCDRLGRPTHNGKWVHLEVPEIIIKYNRYLNTVLDYYLSLISSIDKKDLNSIQHIFLYSLAKTLAVKFKTTIAKLFGKYGKNLDLLRGGATTTTMGPFKYRNDSRFLYRSCYFRVREPNVKKFACLVREENIFRKRDHRRLLDPVEK</sequence>
<evidence type="ECO:0000256" key="1">
    <source>
        <dbReference type="ARBA" id="ARBA00004474"/>
    </source>
</evidence>
<dbReference type="AlphaFoldDB" id="A0A146I791"/>
<feature type="domain" description="Domain X" evidence="6">
    <location>
        <begin position="265"/>
        <end position="367"/>
    </location>
</feature>
<evidence type="ECO:0000313" key="7">
    <source>
        <dbReference type="EMBL" id="BAU71460.1"/>
    </source>
</evidence>